<feature type="transmembrane region" description="Helical" evidence="7">
    <location>
        <begin position="229"/>
        <end position="255"/>
    </location>
</feature>
<feature type="transmembrane region" description="Helical" evidence="7">
    <location>
        <begin position="149"/>
        <end position="168"/>
    </location>
</feature>
<organism evidence="8 9">
    <name type="scientific">Kangiella geojedonensis</name>
    <dbReference type="NCBI Taxonomy" id="914150"/>
    <lineage>
        <taxon>Bacteria</taxon>
        <taxon>Pseudomonadati</taxon>
        <taxon>Pseudomonadota</taxon>
        <taxon>Gammaproteobacteria</taxon>
        <taxon>Kangiellales</taxon>
        <taxon>Kangiellaceae</taxon>
        <taxon>Kangiella</taxon>
    </lineage>
</organism>
<evidence type="ECO:0000256" key="5">
    <source>
        <dbReference type="ARBA" id="ARBA00022989"/>
    </source>
</evidence>
<feature type="transmembrane region" description="Helical" evidence="7">
    <location>
        <begin position="343"/>
        <end position="365"/>
    </location>
</feature>
<keyword evidence="3 7" id="KW-0812">Transmembrane</keyword>
<evidence type="ECO:0000256" key="3">
    <source>
        <dbReference type="ARBA" id="ARBA00022692"/>
    </source>
</evidence>
<dbReference type="PRINTS" id="PR00447">
    <property type="entry name" value="NATRESASSCMP"/>
</dbReference>
<dbReference type="InterPro" id="IPR001046">
    <property type="entry name" value="NRAMP_fam"/>
</dbReference>
<comment type="subcellular location">
    <subcellularLocation>
        <location evidence="1">Membrane</location>
        <topology evidence="1">Multi-pass membrane protein</topology>
    </subcellularLocation>
</comment>
<feature type="transmembrane region" description="Helical" evidence="7">
    <location>
        <begin position="275"/>
        <end position="308"/>
    </location>
</feature>
<feature type="transmembrane region" description="Helical" evidence="7">
    <location>
        <begin position="320"/>
        <end position="337"/>
    </location>
</feature>
<feature type="transmembrane region" description="Helical" evidence="7">
    <location>
        <begin position="78"/>
        <end position="99"/>
    </location>
</feature>
<keyword evidence="4" id="KW-0769">Symport</keyword>
<dbReference type="GO" id="GO:0005886">
    <property type="term" value="C:plasma membrane"/>
    <property type="evidence" value="ECO:0007669"/>
    <property type="project" value="TreeGrafter"/>
</dbReference>
<evidence type="ECO:0000313" key="8">
    <source>
        <dbReference type="EMBL" id="AKE52764.1"/>
    </source>
</evidence>
<keyword evidence="6 7" id="KW-0472">Membrane</keyword>
<evidence type="ECO:0000256" key="1">
    <source>
        <dbReference type="ARBA" id="ARBA00004141"/>
    </source>
</evidence>
<feature type="transmembrane region" description="Helical" evidence="7">
    <location>
        <begin position="37"/>
        <end position="57"/>
    </location>
</feature>
<reference evidence="8 9" key="1">
    <citation type="submission" date="2015-02" db="EMBL/GenBank/DDBJ databases">
        <title>Complete genome sequence of Kangiella geojedonensis strain YCS-5T.</title>
        <authorList>
            <person name="Kim K.M."/>
        </authorList>
    </citation>
    <scope>NUCLEOTIDE SEQUENCE [LARGE SCALE GENOMIC DNA]</scope>
    <source>
        <strain evidence="8 9">YCS-5</strain>
    </source>
</reference>
<dbReference type="AlphaFoldDB" id="A0A0F6TRJ6"/>
<dbReference type="PATRIC" id="fig|914150.5.peg.1850"/>
<keyword evidence="5 7" id="KW-1133">Transmembrane helix</keyword>
<evidence type="ECO:0000256" key="2">
    <source>
        <dbReference type="ARBA" id="ARBA00022448"/>
    </source>
</evidence>
<keyword evidence="9" id="KW-1185">Reference proteome</keyword>
<feature type="transmembrane region" description="Helical" evidence="7">
    <location>
        <begin position="119"/>
        <end position="140"/>
    </location>
</feature>
<dbReference type="Pfam" id="PF01566">
    <property type="entry name" value="Nramp"/>
    <property type="match status" value="1"/>
</dbReference>
<dbReference type="RefSeq" id="WP_046561793.1">
    <property type="nucleotide sequence ID" value="NZ_CP010975.1"/>
</dbReference>
<dbReference type="GO" id="GO:0015086">
    <property type="term" value="F:cadmium ion transmembrane transporter activity"/>
    <property type="evidence" value="ECO:0007669"/>
    <property type="project" value="TreeGrafter"/>
</dbReference>
<protein>
    <submittedName>
        <fullName evidence="8">Natural resistance-associated macrophage protein</fullName>
    </submittedName>
</protein>
<dbReference type="EMBL" id="CP010975">
    <property type="protein sequence ID" value="AKE52764.1"/>
    <property type="molecule type" value="Genomic_DNA"/>
</dbReference>
<evidence type="ECO:0000256" key="7">
    <source>
        <dbReference type="SAM" id="Phobius"/>
    </source>
</evidence>
<name>A0A0F6TRJ6_9GAMM</name>
<feature type="transmembrane region" description="Helical" evidence="7">
    <location>
        <begin position="377"/>
        <end position="399"/>
    </location>
</feature>
<feature type="transmembrane region" description="Helical" evidence="7">
    <location>
        <begin position="188"/>
        <end position="208"/>
    </location>
</feature>
<dbReference type="GO" id="GO:0005384">
    <property type="term" value="F:manganese ion transmembrane transporter activity"/>
    <property type="evidence" value="ECO:0007669"/>
    <property type="project" value="TreeGrafter"/>
</dbReference>
<evidence type="ECO:0000313" key="9">
    <source>
        <dbReference type="Proteomes" id="UP000034071"/>
    </source>
</evidence>
<accession>A0A0F6TRJ6</accession>
<gene>
    <name evidence="8" type="ORF">TQ33_1824</name>
</gene>
<evidence type="ECO:0000256" key="4">
    <source>
        <dbReference type="ARBA" id="ARBA00022847"/>
    </source>
</evidence>
<dbReference type="KEGG" id="kge:TQ33_1824"/>
<dbReference type="PANTHER" id="PTHR11706">
    <property type="entry name" value="SOLUTE CARRIER PROTEIN FAMILY 11 MEMBER"/>
    <property type="match status" value="1"/>
</dbReference>
<dbReference type="GO" id="GO:0015293">
    <property type="term" value="F:symporter activity"/>
    <property type="evidence" value="ECO:0007669"/>
    <property type="project" value="UniProtKB-KW"/>
</dbReference>
<proteinExistence type="predicted"/>
<dbReference type="STRING" id="914150.TQ33_1824"/>
<dbReference type="HOGENOM" id="CLU_020088_6_3_6"/>
<dbReference type="PANTHER" id="PTHR11706:SF33">
    <property type="entry name" value="NATURAL RESISTANCE-ASSOCIATED MACROPHAGE PROTEIN 2"/>
    <property type="match status" value="1"/>
</dbReference>
<sequence length="405" mass="42553">MAKSKFSIGPAALVAAAFIGPGTVTVATKAGANFGFSLLWALLFSILATMILQEMTARLGVIGQKGLGQSIRELIKNPALKAISIILVVSAIIIGNAAYEGGNIAGATLGVQAVWDYPDFAGLDLAALIIGVIAFFVLLTGSYKLIEKVLIAVVLLMSVAFLVTFVLTKPDFGELFSGLLVPSLPDSATLTVIALIGTTVVPYNLFLHSSSAKKKWKTAEGLKQARQDIYISIPLGGLISIAIVSTAASAFFGTQLEVNSAADMAKSIEPAFGDLAQYMIALGLFSAGISSAITAPLASAYALTGLLNIPENLRSNKFRAIWMVILVVGVTVASLGLKPVSVIWFAQIANGLLLPIIASFLLWAMNQGFLGQYKNTLWQNLLGFLVVIVAFVLGAKSLLSAFKLL</sequence>
<dbReference type="GO" id="GO:0034755">
    <property type="term" value="P:iron ion transmembrane transport"/>
    <property type="evidence" value="ECO:0007669"/>
    <property type="project" value="TreeGrafter"/>
</dbReference>
<dbReference type="Proteomes" id="UP000034071">
    <property type="component" value="Chromosome"/>
</dbReference>
<dbReference type="NCBIfam" id="NF037982">
    <property type="entry name" value="Nramp_1"/>
    <property type="match status" value="1"/>
</dbReference>
<evidence type="ECO:0000256" key="6">
    <source>
        <dbReference type="ARBA" id="ARBA00023136"/>
    </source>
</evidence>
<keyword evidence="2" id="KW-0813">Transport</keyword>
<dbReference type="OrthoDB" id="9787548at2"/>